<feature type="non-terminal residue" evidence="2">
    <location>
        <position position="304"/>
    </location>
</feature>
<dbReference type="Proteomes" id="UP001623660">
    <property type="component" value="Unassembled WGS sequence"/>
</dbReference>
<evidence type="ECO:0000259" key="1">
    <source>
        <dbReference type="Pfam" id="PF13276"/>
    </source>
</evidence>
<dbReference type="Pfam" id="PF13276">
    <property type="entry name" value="HTH_21"/>
    <property type="match status" value="1"/>
</dbReference>
<dbReference type="RefSeq" id="WP_406794996.1">
    <property type="nucleotide sequence ID" value="NZ_JBJHZX010000131.1"/>
</dbReference>
<keyword evidence="3" id="KW-1185">Reference proteome</keyword>
<dbReference type="InterPro" id="IPR025948">
    <property type="entry name" value="HTH-like_dom"/>
</dbReference>
<name>A0ABW8SSJ2_9CLOT</name>
<dbReference type="EMBL" id="JBJHZX010000131">
    <property type="protein sequence ID" value="MFL0198884.1"/>
    <property type="molecule type" value="Genomic_DNA"/>
</dbReference>
<comment type="caution">
    <text evidence="2">The sequence shown here is derived from an EMBL/GenBank/DDBJ whole genome shotgun (WGS) entry which is preliminary data.</text>
</comment>
<evidence type="ECO:0000313" key="2">
    <source>
        <dbReference type="EMBL" id="MFL0198884.1"/>
    </source>
</evidence>
<organism evidence="2 3">
    <name type="scientific">Candidatus Clostridium eludens</name>
    <dbReference type="NCBI Taxonomy" id="3381663"/>
    <lineage>
        <taxon>Bacteria</taxon>
        <taxon>Bacillati</taxon>
        <taxon>Bacillota</taxon>
        <taxon>Clostridia</taxon>
        <taxon>Eubacteriales</taxon>
        <taxon>Clostridiaceae</taxon>
        <taxon>Clostridium</taxon>
    </lineage>
</organism>
<proteinExistence type="predicted"/>
<gene>
    <name evidence="2" type="ORF">ACJDU8_25545</name>
</gene>
<sequence>FITEYSMGKLPALIFQDAGFDISVIGNNRIWAASKRWRNAYNQSGALGLRDSRKLNSGRPLKCELTIEEIIAKKDAEIAYWKAEAELLKKIELQERKVKNGNLSAAAIFAIIQHIVLTICNCKNIIRHLCEISGVSKSGYYNYLKSVKMRNRKEEKDLEVKDVILKAFNHRGYKKGSRSIKMVLEQEFNLVMNRKCIQRIMRKYNIKCPIRKANPYRRMMKATREHTVVPNLLNREFKQELAGKVLLTDITYLPYGISNMAYLSTIKDASTNEILSYKLSNRLTLDIATETIERLMKQHKNLLH</sequence>
<feature type="non-terminal residue" evidence="2">
    <location>
        <position position="1"/>
    </location>
</feature>
<protein>
    <submittedName>
        <fullName evidence="2">IS3 family transposase</fullName>
    </submittedName>
</protein>
<accession>A0ABW8SSJ2</accession>
<reference evidence="2 3" key="1">
    <citation type="submission" date="2024-11" db="EMBL/GenBank/DDBJ databases">
        <authorList>
            <person name="Heng Y.C."/>
            <person name="Lim A.C.H."/>
            <person name="Lee J.K.Y."/>
            <person name="Kittelmann S."/>
        </authorList>
    </citation>
    <scope>NUCLEOTIDE SEQUENCE [LARGE SCALE GENOMIC DNA]</scope>
    <source>
        <strain evidence="2 3">WILCCON 0269</strain>
    </source>
</reference>
<dbReference type="PANTHER" id="PTHR46889">
    <property type="entry name" value="TRANSPOSASE INSF FOR INSERTION SEQUENCE IS3B-RELATED"/>
    <property type="match status" value="1"/>
</dbReference>
<dbReference type="PANTHER" id="PTHR46889:SF4">
    <property type="entry name" value="TRANSPOSASE INSO FOR INSERTION SEQUENCE ELEMENT IS911B-RELATED"/>
    <property type="match status" value="1"/>
</dbReference>
<feature type="domain" description="HTH-like" evidence="1">
    <location>
        <begin position="157"/>
        <end position="213"/>
    </location>
</feature>
<evidence type="ECO:0000313" key="3">
    <source>
        <dbReference type="Proteomes" id="UP001623660"/>
    </source>
</evidence>
<dbReference type="InterPro" id="IPR050900">
    <property type="entry name" value="Transposase_IS3/IS150/IS904"/>
</dbReference>